<dbReference type="Proteomes" id="UP001344906">
    <property type="component" value="Unassembled WGS sequence"/>
</dbReference>
<dbReference type="EMBL" id="BSRI01000002">
    <property type="protein sequence ID" value="GLV59069.1"/>
    <property type="molecule type" value="Genomic_DNA"/>
</dbReference>
<sequence>MAGSFFSARTVTRLIAVPVLCLLVLGGSLLLNSSISATSASDKAITGAFVGKVEVGNGSINRDYYLSFTVNQGKALVAVATLTSIYSNKVVIQNHALKSEVGVKRPSLQNKQAWAVDVKVDREQVTGRFIVHNQGQDKSYNVKATKATGNAGLYWTRTRSEHSTYVGGWILLPHAYEQGGGILKDGQQAESRPELRSPQIHTQRASLDEDTTLLIQKVDPSMIDSVDLPPPSR</sequence>
<evidence type="ECO:0000313" key="3">
    <source>
        <dbReference type="Proteomes" id="UP001344906"/>
    </source>
</evidence>
<keyword evidence="3" id="KW-1185">Reference proteome</keyword>
<name>A0ABQ6FXQ7_9CHLR</name>
<organism evidence="2 3">
    <name type="scientific">Dictyobacter halimunensis</name>
    <dbReference type="NCBI Taxonomy" id="3026934"/>
    <lineage>
        <taxon>Bacteria</taxon>
        <taxon>Bacillati</taxon>
        <taxon>Chloroflexota</taxon>
        <taxon>Ktedonobacteria</taxon>
        <taxon>Ktedonobacterales</taxon>
        <taxon>Dictyobacteraceae</taxon>
        <taxon>Dictyobacter</taxon>
    </lineage>
</organism>
<dbReference type="RefSeq" id="WP_338255545.1">
    <property type="nucleotide sequence ID" value="NZ_BSRI01000002.1"/>
</dbReference>
<reference evidence="2 3" key="1">
    <citation type="submission" date="2023-02" db="EMBL/GenBank/DDBJ databases">
        <title>Dictyobacter halimunensis sp. nov., a new member of the class Ktedonobacteria from forest soil in a geothermal area.</title>
        <authorList>
            <person name="Rachmania M.K."/>
            <person name="Ningsih F."/>
            <person name="Sakai Y."/>
            <person name="Yabe S."/>
            <person name="Yokota A."/>
            <person name="Sjamsuridzal W."/>
        </authorList>
    </citation>
    <scope>NUCLEOTIDE SEQUENCE [LARGE SCALE GENOMIC DNA]</scope>
    <source>
        <strain evidence="2 3">S3.2.2.5</strain>
    </source>
</reference>
<evidence type="ECO:0000313" key="2">
    <source>
        <dbReference type="EMBL" id="GLV59069.1"/>
    </source>
</evidence>
<proteinExistence type="predicted"/>
<gene>
    <name evidence="2" type="ORF">KDH_58970</name>
</gene>
<protein>
    <submittedName>
        <fullName evidence="2">Uncharacterized protein</fullName>
    </submittedName>
</protein>
<feature type="region of interest" description="Disordered" evidence="1">
    <location>
        <begin position="186"/>
        <end position="208"/>
    </location>
</feature>
<comment type="caution">
    <text evidence="2">The sequence shown here is derived from an EMBL/GenBank/DDBJ whole genome shotgun (WGS) entry which is preliminary data.</text>
</comment>
<accession>A0ABQ6FXQ7</accession>
<evidence type="ECO:0000256" key="1">
    <source>
        <dbReference type="SAM" id="MobiDB-lite"/>
    </source>
</evidence>